<sequence>MKTIIPDVSIRSIASWLPSNKIPLSSFAEQYGEKETRDVIRTTGVEWVYRTDVNQKSSDLCFNAAEYLISKDNIDRESIDGLVVLTVTRDWALPDTSVYLQHKLGLKNETVCLDINYGCTGYIYGLMQAAMWIHSGLCQNVLVLGGDMLKNCLDPNAVGSIDASDIGTASLISKGTTGMAFHLCSDGARFDRIMMPHGGYIYQDGMGVFSFSIVNGPKSIRAVMDLMKWEDSDVDIYALHQSNQLIIKNVRMALKSSQEKFPVNMKEFGNSSSSTIPNLLCDLYGLNKANRPRHAVFCSYGAGLTCGSVALDLSKTHFYEPLNKQ</sequence>
<dbReference type="GO" id="GO:0004315">
    <property type="term" value="F:3-oxoacyl-[acyl-carrier-protein] synthase activity"/>
    <property type="evidence" value="ECO:0007669"/>
    <property type="project" value="InterPro"/>
</dbReference>
<dbReference type="GO" id="GO:0033818">
    <property type="term" value="F:beta-ketoacyl-acyl-carrier-protein synthase III activity"/>
    <property type="evidence" value="ECO:0007669"/>
    <property type="project" value="UniProtKB-EC"/>
</dbReference>
<protein>
    <submittedName>
        <fullName evidence="5">3-oxoacyl-[acyl-carrier-protein] synthase 3</fullName>
        <ecNumber evidence="5">2.3.1.180</ecNumber>
    </submittedName>
</protein>
<dbReference type="EC" id="2.3.1.180" evidence="5"/>
<evidence type="ECO:0000313" key="6">
    <source>
        <dbReference type="Proteomes" id="UP000095591"/>
    </source>
</evidence>
<dbReference type="PANTHER" id="PTHR34069">
    <property type="entry name" value="3-OXOACYL-[ACYL-CARRIER-PROTEIN] SYNTHASE 3"/>
    <property type="match status" value="1"/>
</dbReference>
<dbReference type="Proteomes" id="UP000095591">
    <property type="component" value="Unassembled WGS sequence"/>
</dbReference>
<dbReference type="AlphaFoldDB" id="A0A173SS69"/>
<keyword evidence="1 5" id="KW-0808">Transferase</keyword>
<evidence type="ECO:0000313" key="5">
    <source>
        <dbReference type="EMBL" id="CUM92018.1"/>
    </source>
</evidence>
<feature type="domain" description="Beta-ketoacyl-[acyl-carrier-protein] synthase III N-terminal" evidence="4">
    <location>
        <begin position="113"/>
        <end position="187"/>
    </location>
</feature>
<dbReference type="RefSeq" id="WP_044545325.1">
    <property type="nucleotide sequence ID" value="NZ_CDRH01000211.1"/>
</dbReference>
<dbReference type="GO" id="GO:0006633">
    <property type="term" value="P:fatty acid biosynthetic process"/>
    <property type="evidence" value="ECO:0007669"/>
    <property type="project" value="InterPro"/>
</dbReference>
<dbReference type="Pfam" id="PF08545">
    <property type="entry name" value="ACP_syn_III"/>
    <property type="match status" value="1"/>
</dbReference>
<keyword evidence="2 5" id="KW-0012">Acyltransferase</keyword>
<proteinExistence type="predicted"/>
<evidence type="ECO:0000256" key="1">
    <source>
        <dbReference type="ARBA" id="ARBA00022679"/>
    </source>
</evidence>
<dbReference type="GO" id="GO:0044550">
    <property type="term" value="P:secondary metabolite biosynthetic process"/>
    <property type="evidence" value="ECO:0007669"/>
    <property type="project" value="TreeGrafter"/>
</dbReference>
<dbReference type="PANTHER" id="PTHR34069:SF2">
    <property type="entry name" value="BETA-KETOACYL-[ACYL-CARRIER-PROTEIN] SYNTHASE III"/>
    <property type="match status" value="1"/>
</dbReference>
<dbReference type="InterPro" id="IPR013747">
    <property type="entry name" value="ACP_syn_III_C"/>
</dbReference>
<gene>
    <name evidence="5" type="primary">fabH_2</name>
    <name evidence="5" type="ORF">ERS852429_01107</name>
</gene>
<organism evidence="5 6">
    <name type="scientific">Parabacteroides distasonis</name>
    <dbReference type="NCBI Taxonomy" id="823"/>
    <lineage>
        <taxon>Bacteria</taxon>
        <taxon>Pseudomonadati</taxon>
        <taxon>Bacteroidota</taxon>
        <taxon>Bacteroidia</taxon>
        <taxon>Bacteroidales</taxon>
        <taxon>Tannerellaceae</taxon>
        <taxon>Parabacteroides</taxon>
    </lineage>
</organism>
<dbReference type="InterPro" id="IPR016039">
    <property type="entry name" value="Thiolase-like"/>
</dbReference>
<evidence type="ECO:0000259" key="3">
    <source>
        <dbReference type="Pfam" id="PF08541"/>
    </source>
</evidence>
<accession>A0A173SS69</accession>
<dbReference type="InterPro" id="IPR013751">
    <property type="entry name" value="ACP_syn_III_N"/>
</dbReference>
<dbReference type="Pfam" id="PF08541">
    <property type="entry name" value="ACP_syn_III_C"/>
    <property type="match status" value="1"/>
</dbReference>
<feature type="domain" description="Beta-ketoacyl-[acyl-carrier-protein] synthase III C-terminal" evidence="3">
    <location>
        <begin position="228"/>
        <end position="311"/>
    </location>
</feature>
<dbReference type="EMBL" id="CYXP01000002">
    <property type="protein sequence ID" value="CUM92018.1"/>
    <property type="molecule type" value="Genomic_DNA"/>
</dbReference>
<evidence type="ECO:0000256" key="2">
    <source>
        <dbReference type="ARBA" id="ARBA00023315"/>
    </source>
</evidence>
<name>A0A173SS69_PARDI</name>
<dbReference type="Gene3D" id="3.40.47.10">
    <property type="match status" value="1"/>
</dbReference>
<dbReference type="SUPFAM" id="SSF53901">
    <property type="entry name" value="Thiolase-like"/>
    <property type="match status" value="1"/>
</dbReference>
<reference evidence="5 6" key="1">
    <citation type="submission" date="2015-09" db="EMBL/GenBank/DDBJ databases">
        <authorList>
            <consortium name="Pathogen Informatics"/>
        </authorList>
    </citation>
    <scope>NUCLEOTIDE SEQUENCE [LARGE SCALE GENOMIC DNA]</scope>
    <source>
        <strain evidence="5 6">2789STDY5608872</strain>
    </source>
</reference>
<evidence type="ECO:0000259" key="4">
    <source>
        <dbReference type="Pfam" id="PF08545"/>
    </source>
</evidence>